<accession>A0A150L5A2</accession>
<dbReference type="RefSeq" id="WP_157787194.1">
    <property type="nucleotide sequence ID" value="NZ_CP040553.1"/>
</dbReference>
<organism evidence="1 2">
    <name type="scientific">Saccharococcus caldoxylosilyticus</name>
    <dbReference type="NCBI Taxonomy" id="81408"/>
    <lineage>
        <taxon>Bacteria</taxon>
        <taxon>Bacillati</taxon>
        <taxon>Bacillota</taxon>
        <taxon>Bacilli</taxon>
        <taxon>Bacillales</taxon>
        <taxon>Anoxybacillaceae</taxon>
        <taxon>Saccharococcus</taxon>
    </lineage>
</organism>
<name>A0A150L5A2_9BACL</name>
<protein>
    <submittedName>
        <fullName evidence="1">Uncharacterized protein</fullName>
    </submittedName>
</protein>
<gene>
    <name evidence="1" type="ORF">B4119_1364</name>
</gene>
<dbReference type="PATRIC" id="fig|81408.3.peg.1242"/>
<evidence type="ECO:0000313" key="1">
    <source>
        <dbReference type="EMBL" id="KYD07474.1"/>
    </source>
</evidence>
<sequence>MLTSSVSVTLNYQRCFYKEKSFLFDNIDMFTAIYTKEIASEAFMLWP</sequence>
<dbReference type="Proteomes" id="UP000075455">
    <property type="component" value="Unassembled WGS sequence"/>
</dbReference>
<reference evidence="1 2" key="1">
    <citation type="submission" date="2016-01" db="EMBL/GenBank/DDBJ databases">
        <title>Draft Genome Sequences of Seven Thermophilic Sporeformers Isolated from Foods.</title>
        <authorList>
            <person name="Berendsen E.M."/>
            <person name="Wells-Bennik M.H."/>
            <person name="Krawcyk A.O."/>
            <person name="De Jong A."/>
            <person name="Holsappel S."/>
            <person name="Eijlander R.T."/>
            <person name="Kuipers O.P."/>
        </authorList>
    </citation>
    <scope>NUCLEOTIDE SEQUENCE [LARGE SCALE GENOMIC DNA]</scope>
    <source>
        <strain evidence="1 2">B4119</strain>
    </source>
</reference>
<dbReference type="AlphaFoldDB" id="A0A150L5A2"/>
<evidence type="ECO:0000313" key="2">
    <source>
        <dbReference type="Proteomes" id="UP000075455"/>
    </source>
</evidence>
<comment type="caution">
    <text evidence="1">The sequence shown here is derived from an EMBL/GenBank/DDBJ whole genome shotgun (WGS) entry which is preliminary data.</text>
</comment>
<proteinExistence type="predicted"/>
<dbReference type="GeneID" id="301191669"/>
<dbReference type="EMBL" id="LQYS01000119">
    <property type="protein sequence ID" value="KYD07474.1"/>
    <property type="molecule type" value="Genomic_DNA"/>
</dbReference>